<dbReference type="HOGENOM" id="CLU_105396_3_0_9"/>
<proteinExistence type="predicted"/>
<dbReference type="InterPro" id="IPR038503">
    <property type="entry name" value="SpoIIIAH_sf"/>
</dbReference>
<dbReference type="STRING" id="574087.Acear_1745"/>
<evidence type="ECO:0008006" key="3">
    <source>
        <dbReference type="Google" id="ProtNLM"/>
    </source>
</evidence>
<dbReference type="EMBL" id="CP002105">
    <property type="protein sequence ID" value="ADL13250.1"/>
    <property type="molecule type" value="Genomic_DNA"/>
</dbReference>
<dbReference type="KEGG" id="aar:Acear_1745"/>
<organism evidence="1 2">
    <name type="scientific">Acetohalobium arabaticum (strain ATCC 49924 / DSM 5501 / Z-7288)</name>
    <dbReference type="NCBI Taxonomy" id="574087"/>
    <lineage>
        <taxon>Bacteria</taxon>
        <taxon>Bacillati</taxon>
        <taxon>Bacillota</taxon>
        <taxon>Clostridia</taxon>
        <taxon>Halanaerobiales</taxon>
        <taxon>Halobacteroidaceae</taxon>
        <taxon>Acetohalobium</taxon>
    </lineage>
</organism>
<evidence type="ECO:0000313" key="1">
    <source>
        <dbReference type="EMBL" id="ADL13250.1"/>
    </source>
</evidence>
<dbReference type="eggNOG" id="ENOG5032YS3">
    <property type="taxonomic scope" value="Bacteria"/>
</dbReference>
<name>D9QRV9_ACEAZ</name>
<keyword evidence="2" id="KW-1185">Reference proteome</keyword>
<sequence length="200" mass="23126">MSIFIRKKLIWLLVLMLWVGMVSAIVVYNVDDSASISKEEKPQAKEVSNMEIETPEELDKKLQKVEQKAINVAKTDQDTKKKDENFFIEYRLERDKIRSEQVNLLREMINNPNSNKELKNKAQNRLLEITNNLEKEMEIESLIRARDYQDAISFLHQNSVDVIIASNSGLEKKDVAKIGDIVAKTTGLEIEDVTIIEKKY</sequence>
<dbReference type="Proteomes" id="UP000001661">
    <property type="component" value="Chromosome"/>
</dbReference>
<dbReference type="AlphaFoldDB" id="D9QRV9"/>
<dbReference type="InterPro" id="IPR024232">
    <property type="entry name" value="SpoIIIAH"/>
</dbReference>
<evidence type="ECO:0000313" key="2">
    <source>
        <dbReference type="Proteomes" id="UP000001661"/>
    </source>
</evidence>
<protein>
    <recommendedName>
        <fullName evidence="3">Stage III sporulation protein AH</fullName>
    </recommendedName>
</protein>
<dbReference type="OrthoDB" id="1680784at2"/>
<dbReference type="Pfam" id="PF12685">
    <property type="entry name" value="SpoIIIAH"/>
    <property type="match status" value="1"/>
</dbReference>
<gene>
    <name evidence="1" type="ordered locus">Acear_1745</name>
</gene>
<reference evidence="1 2" key="1">
    <citation type="journal article" date="2010" name="Stand. Genomic Sci.">
        <title>Complete genome sequence of Acetohalobium arabaticum type strain (Z-7288).</title>
        <authorList>
            <person name="Sikorski J."/>
            <person name="Lapidus A."/>
            <person name="Chertkov O."/>
            <person name="Lucas S."/>
            <person name="Copeland A."/>
            <person name="Glavina Del Rio T."/>
            <person name="Nolan M."/>
            <person name="Tice H."/>
            <person name="Cheng J.F."/>
            <person name="Han C."/>
            <person name="Brambilla E."/>
            <person name="Pitluck S."/>
            <person name="Liolios K."/>
            <person name="Ivanova N."/>
            <person name="Mavromatis K."/>
            <person name="Mikhailova N."/>
            <person name="Pati A."/>
            <person name="Bruce D."/>
            <person name="Detter C."/>
            <person name="Tapia R."/>
            <person name="Goodwin L."/>
            <person name="Chen A."/>
            <person name="Palaniappan K."/>
            <person name="Land M."/>
            <person name="Hauser L."/>
            <person name="Chang Y.J."/>
            <person name="Jeffries C.D."/>
            <person name="Rohde M."/>
            <person name="Goker M."/>
            <person name="Spring S."/>
            <person name="Woyke T."/>
            <person name="Bristow J."/>
            <person name="Eisen J.A."/>
            <person name="Markowitz V."/>
            <person name="Hugenholtz P."/>
            <person name="Kyrpides N.C."/>
            <person name="Klenk H.P."/>
        </authorList>
    </citation>
    <scope>NUCLEOTIDE SEQUENCE [LARGE SCALE GENOMIC DNA]</scope>
    <source>
        <strain evidence="2">ATCC 49924 / DSM 5501 / Z-7288</strain>
    </source>
</reference>
<accession>D9QRV9</accession>
<dbReference type="Gene3D" id="1.10.287.4300">
    <property type="entry name" value="Stage III sporulation protein AH-like"/>
    <property type="match status" value="1"/>
</dbReference>
<dbReference type="RefSeq" id="WP_013278695.1">
    <property type="nucleotide sequence ID" value="NC_014378.1"/>
</dbReference>